<sequence>MIQALAWGSDCIFRKDVKGSSDSTTADFELSYSLVLSLSSGDILAIANNLISKPLSAHRGPVTAVAVGHEKDQEGAAVGWSVGSDLLLHSLRISSSNPTLLPAPAILSTIQLAPPMTPPILLHPLNPFECVLALSDGSTRRYNRMDSAWKSIDAAISGGATAAASSPVGSTFGELVAVCGRQGWRVSTPAEEVVAAGDEGGTCVGVTNVSGSTVVAIAVAGEVVQEDFMKWSRSPSASGAPVGGKTDAVAVYDVSSRGVQTLSLPLPARVRSLSWHTRGGALAAAAGDYIVVWKV</sequence>
<dbReference type="EMBL" id="KQ965733">
    <property type="protein sequence ID" value="KXS21257.1"/>
    <property type="molecule type" value="Genomic_DNA"/>
</dbReference>
<name>A0A139AX23_GONPJ</name>
<dbReference type="AlphaFoldDB" id="A0A139AX23"/>
<protein>
    <submittedName>
        <fullName evidence="1">Uncharacterized protein</fullName>
    </submittedName>
</protein>
<accession>A0A139AX23</accession>
<gene>
    <name evidence="1" type="ORF">M427DRAFT_314527</name>
</gene>
<reference evidence="1 2" key="1">
    <citation type="journal article" date="2015" name="Genome Biol. Evol.">
        <title>Phylogenomic analyses indicate that early fungi evolved digesting cell walls of algal ancestors of land plants.</title>
        <authorList>
            <person name="Chang Y."/>
            <person name="Wang S."/>
            <person name="Sekimoto S."/>
            <person name="Aerts A.L."/>
            <person name="Choi C."/>
            <person name="Clum A."/>
            <person name="LaButti K.M."/>
            <person name="Lindquist E.A."/>
            <person name="Yee Ngan C."/>
            <person name="Ohm R.A."/>
            <person name="Salamov A.A."/>
            <person name="Grigoriev I.V."/>
            <person name="Spatafora J.W."/>
            <person name="Berbee M.L."/>
        </authorList>
    </citation>
    <scope>NUCLEOTIDE SEQUENCE [LARGE SCALE GENOMIC DNA]</scope>
    <source>
        <strain evidence="1 2">JEL478</strain>
    </source>
</reference>
<evidence type="ECO:0000313" key="2">
    <source>
        <dbReference type="Proteomes" id="UP000070544"/>
    </source>
</evidence>
<proteinExistence type="predicted"/>
<dbReference type="Proteomes" id="UP000070544">
    <property type="component" value="Unassembled WGS sequence"/>
</dbReference>
<organism evidence="1 2">
    <name type="scientific">Gonapodya prolifera (strain JEL478)</name>
    <name type="common">Monoblepharis prolifera</name>
    <dbReference type="NCBI Taxonomy" id="1344416"/>
    <lineage>
        <taxon>Eukaryota</taxon>
        <taxon>Fungi</taxon>
        <taxon>Fungi incertae sedis</taxon>
        <taxon>Chytridiomycota</taxon>
        <taxon>Chytridiomycota incertae sedis</taxon>
        <taxon>Monoblepharidomycetes</taxon>
        <taxon>Monoblepharidales</taxon>
        <taxon>Gonapodyaceae</taxon>
        <taxon>Gonapodya</taxon>
    </lineage>
</organism>
<keyword evidence="2" id="KW-1185">Reference proteome</keyword>
<dbReference type="SUPFAM" id="SSF50978">
    <property type="entry name" value="WD40 repeat-like"/>
    <property type="match status" value="1"/>
</dbReference>
<dbReference type="InterPro" id="IPR036322">
    <property type="entry name" value="WD40_repeat_dom_sf"/>
</dbReference>
<evidence type="ECO:0000313" key="1">
    <source>
        <dbReference type="EMBL" id="KXS21257.1"/>
    </source>
</evidence>